<evidence type="ECO:0000256" key="5">
    <source>
        <dbReference type="ARBA" id="ARBA00022741"/>
    </source>
</evidence>
<dbReference type="GO" id="GO:0005524">
    <property type="term" value="F:ATP binding"/>
    <property type="evidence" value="ECO:0007669"/>
    <property type="project" value="UniProtKB-KW"/>
</dbReference>
<feature type="transmembrane region" description="Helical" evidence="9">
    <location>
        <begin position="73"/>
        <end position="96"/>
    </location>
</feature>
<keyword evidence="12" id="KW-1185">Reference proteome</keyword>
<dbReference type="RefSeq" id="WP_136863401.1">
    <property type="nucleotide sequence ID" value="NZ_SWCJ01000006.1"/>
</dbReference>
<dbReference type="InterPro" id="IPR003661">
    <property type="entry name" value="HisK_dim/P_dom"/>
</dbReference>
<keyword evidence="9" id="KW-0472">Membrane</keyword>
<dbReference type="OrthoDB" id="9772100at2"/>
<gene>
    <name evidence="11" type="ORF">FCL42_10660</name>
</gene>
<evidence type="ECO:0000256" key="4">
    <source>
        <dbReference type="ARBA" id="ARBA00022679"/>
    </source>
</evidence>
<feature type="transmembrane region" description="Helical" evidence="9">
    <location>
        <begin position="108"/>
        <end position="131"/>
    </location>
</feature>
<comment type="caution">
    <text evidence="11">The sequence shown here is derived from an EMBL/GenBank/DDBJ whole genome shotgun (WGS) entry which is preliminary data.</text>
</comment>
<dbReference type="AlphaFoldDB" id="A0A4U1BNZ4"/>
<name>A0A4U1BNZ4_9GAMM</name>
<dbReference type="InterPro" id="IPR004358">
    <property type="entry name" value="Sig_transdc_His_kin-like_C"/>
</dbReference>
<evidence type="ECO:0000256" key="9">
    <source>
        <dbReference type="SAM" id="Phobius"/>
    </source>
</evidence>
<keyword evidence="9" id="KW-0812">Transmembrane</keyword>
<protein>
    <recommendedName>
        <fullName evidence="2">histidine kinase</fullName>
        <ecNumber evidence="2">2.7.13.3</ecNumber>
    </recommendedName>
</protein>
<keyword evidence="8" id="KW-0902">Two-component regulatory system</keyword>
<evidence type="ECO:0000256" key="1">
    <source>
        <dbReference type="ARBA" id="ARBA00000085"/>
    </source>
</evidence>
<dbReference type="PANTHER" id="PTHR43065:SF10">
    <property type="entry name" value="PEROXIDE STRESS-ACTIVATED HISTIDINE KINASE MAK3"/>
    <property type="match status" value="1"/>
</dbReference>
<dbReference type="Gene3D" id="1.10.287.130">
    <property type="match status" value="1"/>
</dbReference>
<feature type="transmembrane region" description="Helical" evidence="9">
    <location>
        <begin position="175"/>
        <end position="195"/>
    </location>
</feature>
<comment type="catalytic activity">
    <reaction evidence="1">
        <text>ATP + protein L-histidine = ADP + protein N-phospho-L-histidine.</text>
        <dbReference type="EC" id="2.7.13.3"/>
    </reaction>
</comment>
<evidence type="ECO:0000256" key="6">
    <source>
        <dbReference type="ARBA" id="ARBA00022777"/>
    </source>
</evidence>
<organism evidence="11 12">
    <name type="scientific">Ferrimonas aestuarii</name>
    <dbReference type="NCBI Taxonomy" id="2569539"/>
    <lineage>
        <taxon>Bacteria</taxon>
        <taxon>Pseudomonadati</taxon>
        <taxon>Pseudomonadota</taxon>
        <taxon>Gammaproteobacteria</taxon>
        <taxon>Alteromonadales</taxon>
        <taxon>Ferrimonadaceae</taxon>
        <taxon>Ferrimonas</taxon>
    </lineage>
</organism>
<dbReference type="Pfam" id="PF00512">
    <property type="entry name" value="HisKA"/>
    <property type="match status" value="1"/>
</dbReference>
<dbReference type="InterPro" id="IPR003594">
    <property type="entry name" value="HATPase_dom"/>
</dbReference>
<feature type="transmembrane region" description="Helical" evidence="9">
    <location>
        <begin position="34"/>
        <end position="53"/>
    </location>
</feature>
<evidence type="ECO:0000313" key="12">
    <source>
        <dbReference type="Proteomes" id="UP000305675"/>
    </source>
</evidence>
<keyword evidence="4" id="KW-0808">Transferase</keyword>
<dbReference type="SUPFAM" id="SSF55874">
    <property type="entry name" value="ATPase domain of HSP90 chaperone/DNA topoisomerase II/histidine kinase"/>
    <property type="match status" value="1"/>
</dbReference>
<feature type="transmembrane region" description="Helical" evidence="9">
    <location>
        <begin position="143"/>
        <end position="163"/>
    </location>
</feature>
<evidence type="ECO:0000259" key="10">
    <source>
        <dbReference type="PROSITE" id="PS50109"/>
    </source>
</evidence>
<dbReference type="CDD" id="cd00082">
    <property type="entry name" value="HisKA"/>
    <property type="match status" value="1"/>
</dbReference>
<evidence type="ECO:0000313" key="11">
    <source>
        <dbReference type="EMBL" id="TKB55015.1"/>
    </source>
</evidence>
<dbReference type="Gene3D" id="3.30.565.10">
    <property type="entry name" value="Histidine kinase-like ATPase, C-terminal domain"/>
    <property type="match status" value="1"/>
</dbReference>
<dbReference type="SUPFAM" id="SSF47384">
    <property type="entry name" value="Homodimeric domain of signal transducing histidine kinase"/>
    <property type="match status" value="1"/>
</dbReference>
<keyword evidence="9" id="KW-1133">Transmembrane helix</keyword>
<reference evidence="11 12" key="1">
    <citation type="submission" date="2019-04" db="EMBL/GenBank/DDBJ databases">
        <authorList>
            <person name="Hwang J.C."/>
        </authorList>
    </citation>
    <scope>NUCLEOTIDE SEQUENCE [LARGE SCALE GENOMIC DNA]</scope>
    <source>
        <strain evidence="11 12">IMCC35002</strain>
    </source>
</reference>
<dbReference type="PRINTS" id="PR00344">
    <property type="entry name" value="BCTRLSENSOR"/>
</dbReference>
<sequence>MNELMLFNVYLFYGLVFFTIGCVISFRNFKFSKLAIASALPALALFGITHAFHEWSELYFILYGDSLPQEWGIPIEILRILKLLGSFLALVWFAWLMLNILSQTHKRWLSALIPGLLCLYGAATLVHIVVLPTHESLLLSAKLTRWIFGLMSGGLAGIAMILYGKHLGKHNHPGANAFAYCGMSLLAYALAAGLLSSSMGLWVPIVRTLCALALLLSLLQALRVFEQEYHDQIQDQQKRVMRTEKLRAIGELASGIAHEIKTPLSYATLSCDLLERQLESEHQGHRQLQRIRHGLERANHISQEVLNFARHQGEHQTIELGSVIRSAIELMHHPLREFQLRLSIEPNLNLTGNPIKLEEVIINLMNNAIDACTDSKRITLRVWQDTSTIHLSIEDSGGGMPDSQLPQAMSPFFTTKPQGQGTGLGLAICQQIIQQHQGDISLCNGQQGLLATISLPRSDP</sequence>
<proteinExistence type="predicted"/>
<keyword evidence="6 11" id="KW-0418">Kinase</keyword>
<dbReference type="GO" id="GO:0000155">
    <property type="term" value="F:phosphorelay sensor kinase activity"/>
    <property type="evidence" value="ECO:0007669"/>
    <property type="project" value="InterPro"/>
</dbReference>
<dbReference type="Pfam" id="PF02518">
    <property type="entry name" value="HATPase_c"/>
    <property type="match status" value="1"/>
</dbReference>
<dbReference type="InterPro" id="IPR005467">
    <property type="entry name" value="His_kinase_dom"/>
</dbReference>
<evidence type="ECO:0000256" key="7">
    <source>
        <dbReference type="ARBA" id="ARBA00022840"/>
    </source>
</evidence>
<dbReference type="EMBL" id="SWCJ01000006">
    <property type="protein sequence ID" value="TKB55015.1"/>
    <property type="molecule type" value="Genomic_DNA"/>
</dbReference>
<dbReference type="EC" id="2.7.13.3" evidence="2"/>
<evidence type="ECO:0000256" key="8">
    <source>
        <dbReference type="ARBA" id="ARBA00023012"/>
    </source>
</evidence>
<keyword evidence="5" id="KW-0547">Nucleotide-binding</keyword>
<dbReference type="SMART" id="SM00388">
    <property type="entry name" value="HisKA"/>
    <property type="match status" value="1"/>
</dbReference>
<accession>A0A4U1BNZ4</accession>
<keyword evidence="3" id="KW-0597">Phosphoprotein</keyword>
<dbReference type="Proteomes" id="UP000305675">
    <property type="component" value="Unassembled WGS sequence"/>
</dbReference>
<evidence type="ECO:0000256" key="3">
    <source>
        <dbReference type="ARBA" id="ARBA00022553"/>
    </source>
</evidence>
<evidence type="ECO:0000256" key="2">
    <source>
        <dbReference type="ARBA" id="ARBA00012438"/>
    </source>
</evidence>
<dbReference type="SMART" id="SM00387">
    <property type="entry name" value="HATPase_c"/>
    <property type="match status" value="1"/>
</dbReference>
<dbReference type="PANTHER" id="PTHR43065">
    <property type="entry name" value="SENSOR HISTIDINE KINASE"/>
    <property type="match status" value="1"/>
</dbReference>
<feature type="transmembrane region" description="Helical" evidence="9">
    <location>
        <begin position="6"/>
        <end position="27"/>
    </location>
</feature>
<keyword evidence="7" id="KW-0067">ATP-binding</keyword>
<dbReference type="InterPro" id="IPR036097">
    <property type="entry name" value="HisK_dim/P_sf"/>
</dbReference>
<feature type="domain" description="Histidine kinase" evidence="10">
    <location>
        <begin position="255"/>
        <end position="459"/>
    </location>
</feature>
<dbReference type="PROSITE" id="PS50109">
    <property type="entry name" value="HIS_KIN"/>
    <property type="match status" value="1"/>
</dbReference>
<dbReference type="InterPro" id="IPR036890">
    <property type="entry name" value="HATPase_C_sf"/>
</dbReference>